<dbReference type="EMBL" id="CP030032">
    <property type="protein sequence ID" value="AWV89685.1"/>
    <property type="molecule type" value="Genomic_DNA"/>
</dbReference>
<accession>A0A2Z4FLK3</accession>
<gene>
    <name evidence="1" type="ORF">DN745_10170</name>
</gene>
<reference evidence="1 2" key="1">
    <citation type="submission" date="2018-06" db="EMBL/GenBank/DDBJ databases">
        <title>Lujinxingia sediminis gen. nov. sp. nov., a new facultative anaerobic member of the class Deltaproteobacteria, and proposal of Lujinxingaceae fam. nov.</title>
        <authorList>
            <person name="Guo L.-Y."/>
            <person name="Li C.-M."/>
            <person name="Wang S."/>
            <person name="Du Z.-J."/>
        </authorList>
    </citation>
    <scope>NUCLEOTIDE SEQUENCE [LARGE SCALE GENOMIC DNA]</scope>
    <source>
        <strain evidence="1 2">FA350</strain>
    </source>
</reference>
<name>A0A2Z4FLK3_9DELT</name>
<sequence length="161" mass="17581">MLAGACGDSGDGPEESIEGVYKVASHTRSLGDCAKEGAPFDGDTLFKLSKKDGVLRYQTCELADTCHDPDPSRQFKQRDGAEWTGIKASATKRRETCNAQLAERVASPLNGDNIQIEVRQYTGEFAREEGQDCDEALIIANRDALSCHQRDIIKATLFEAP</sequence>
<organism evidence="1 2">
    <name type="scientific">Bradymonas sediminis</name>
    <dbReference type="NCBI Taxonomy" id="1548548"/>
    <lineage>
        <taxon>Bacteria</taxon>
        <taxon>Deltaproteobacteria</taxon>
        <taxon>Bradymonadales</taxon>
        <taxon>Bradymonadaceae</taxon>
        <taxon>Bradymonas</taxon>
    </lineage>
</organism>
<dbReference type="KEGG" id="bsed:DN745_10170"/>
<evidence type="ECO:0000313" key="1">
    <source>
        <dbReference type="EMBL" id="AWV89685.1"/>
    </source>
</evidence>
<dbReference type="AlphaFoldDB" id="A0A2Z4FLK3"/>
<proteinExistence type="predicted"/>
<dbReference type="Proteomes" id="UP000249799">
    <property type="component" value="Chromosome"/>
</dbReference>
<protein>
    <submittedName>
        <fullName evidence="1">Uncharacterized protein</fullName>
    </submittedName>
</protein>
<keyword evidence="2" id="KW-1185">Reference proteome</keyword>
<dbReference type="OrthoDB" id="9989804at2"/>
<evidence type="ECO:0000313" key="2">
    <source>
        <dbReference type="Proteomes" id="UP000249799"/>
    </source>
</evidence>